<feature type="repeat" description="PPR" evidence="5">
    <location>
        <begin position="677"/>
        <end position="711"/>
    </location>
</feature>
<feature type="repeat" description="PPR" evidence="5">
    <location>
        <begin position="572"/>
        <end position="606"/>
    </location>
</feature>
<proteinExistence type="inferred from homology"/>
<feature type="domain" description="ENT" evidence="7">
    <location>
        <begin position="1219"/>
        <end position="1312"/>
    </location>
</feature>
<dbReference type="Pfam" id="PF01535">
    <property type="entry name" value="PPR"/>
    <property type="match status" value="4"/>
</dbReference>
<dbReference type="InterPro" id="IPR014002">
    <property type="entry name" value="Agenet_dom_plant"/>
</dbReference>
<dbReference type="SMART" id="SM00743">
    <property type="entry name" value="Agenet"/>
    <property type="match status" value="2"/>
</dbReference>
<feature type="repeat" description="PPR" evidence="5">
    <location>
        <begin position="712"/>
        <end position="746"/>
    </location>
</feature>
<evidence type="ECO:0000256" key="2">
    <source>
        <dbReference type="ARBA" id="ARBA00007626"/>
    </source>
</evidence>
<dbReference type="Pfam" id="PF13812">
    <property type="entry name" value="PPR_3"/>
    <property type="match status" value="1"/>
</dbReference>
<evidence type="ECO:0000256" key="1">
    <source>
        <dbReference type="ARBA" id="ARBA00004123"/>
    </source>
</evidence>
<reference evidence="8" key="1">
    <citation type="journal article" date="2023" name="Mol. Ecol. Resour.">
        <title>Chromosome-level genome assembly of a triploid poplar Populus alba 'Berolinensis'.</title>
        <authorList>
            <person name="Chen S."/>
            <person name="Yu Y."/>
            <person name="Wang X."/>
            <person name="Wang S."/>
            <person name="Zhang T."/>
            <person name="Zhou Y."/>
            <person name="He R."/>
            <person name="Meng N."/>
            <person name="Wang Y."/>
            <person name="Liu W."/>
            <person name="Liu Z."/>
            <person name="Liu J."/>
            <person name="Guo Q."/>
            <person name="Huang H."/>
            <person name="Sederoff R.R."/>
            <person name="Wang G."/>
            <person name="Qu G."/>
            <person name="Chen S."/>
        </authorList>
    </citation>
    <scope>NUCLEOTIDE SEQUENCE</scope>
    <source>
        <strain evidence="8">SC-2020</strain>
    </source>
</reference>
<name>A0AAD6QR37_9ROSI</name>
<feature type="repeat" description="PPR" evidence="5">
    <location>
        <begin position="502"/>
        <end position="536"/>
    </location>
</feature>
<dbReference type="InterPro" id="IPR036142">
    <property type="entry name" value="ENT_dom-like_sf"/>
</dbReference>
<feature type="repeat" description="PPR" evidence="5">
    <location>
        <begin position="363"/>
        <end position="397"/>
    </location>
</feature>
<comment type="subcellular location">
    <subcellularLocation>
        <location evidence="1">Nucleus</location>
    </subcellularLocation>
</comment>
<comment type="caution">
    <text evidence="8">The sequence shown here is derived from an EMBL/GenBank/DDBJ whole genome shotgun (WGS) entry which is preliminary data.</text>
</comment>
<protein>
    <recommendedName>
        <fullName evidence="7">ENT domain-containing protein</fullName>
    </recommendedName>
</protein>
<feature type="repeat" description="PPR" evidence="5">
    <location>
        <begin position="747"/>
        <end position="781"/>
    </location>
</feature>
<dbReference type="PROSITE" id="PS51375">
    <property type="entry name" value="PPR"/>
    <property type="match status" value="16"/>
</dbReference>
<dbReference type="SMART" id="SM01191">
    <property type="entry name" value="ENT"/>
    <property type="match status" value="1"/>
</dbReference>
<dbReference type="SUPFAM" id="SSF81901">
    <property type="entry name" value="HCP-like"/>
    <property type="match status" value="1"/>
</dbReference>
<dbReference type="EMBL" id="JAQIZT010000006">
    <property type="protein sequence ID" value="KAJ6995038.1"/>
    <property type="molecule type" value="Genomic_DNA"/>
</dbReference>
<comment type="similarity">
    <text evidence="2">Belongs to the PPR family. P subfamily.</text>
</comment>
<feature type="repeat" description="PPR" evidence="5">
    <location>
        <begin position="642"/>
        <end position="676"/>
    </location>
</feature>
<dbReference type="CDD" id="cd20406">
    <property type="entry name" value="Tudor_Agenet_AtDUF_rpt2_4"/>
    <property type="match status" value="1"/>
</dbReference>
<organism evidence="8 9">
    <name type="scientific">Populus alba x Populus x berolinensis</name>
    <dbReference type="NCBI Taxonomy" id="444605"/>
    <lineage>
        <taxon>Eukaryota</taxon>
        <taxon>Viridiplantae</taxon>
        <taxon>Streptophyta</taxon>
        <taxon>Embryophyta</taxon>
        <taxon>Tracheophyta</taxon>
        <taxon>Spermatophyta</taxon>
        <taxon>Magnoliopsida</taxon>
        <taxon>eudicotyledons</taxon>
        <taxon>Gunneridae</taxon>
        <taxon>Pentapetalae</taxon>
        <taxon>rosids</taxon>
        <taxon>fabids</taxon>
        <taxon>Malpighiales</taxon>
        <taxon>Salicaceae</taxon>
        <taxon>Saliceae</taxon>
        <taxon>Populus</taxon>
    </lineage>
</organism>
<evidence type="ECO:0000259" key="7">
    <source>
        <dbReference type="PROSITE" id="PS51138"/>
    </source>
</evidence>
<feature type="repeat" description="PPR" evidence="5">
    <location>
        <begin position="328"/>
        <end position="362"/>
    </location>
</feature>
<feature type="repeat" description="PPR" evidence="5">
    <location>
        <begin position="782"/>
        <end position="816"/>
    </location>
</feature>
<evidence type="ECO:0000313" key="9">
    <source>
        <dbReference type="Proteomes" id="UP001164929"/>
    </source>
</evidence>
<dbReference type="Proteomes" id="UP001164929">
    <property type="component" value="Chromosome 6"/>
</dbReference>
<dbReference type="Pfam" id="PF13041">
    <property type="entry name" value="PPR_2"/>
    <property type="match status" value="6"/>
</dbReference>
<dbReference type="Gene3D" id="1.25.40.10">
    <property type="entry name" value="Tetratricopeptide repeat domain"/>
    <property type="match status" value="8"/>
</dbReference>
<feature type="region of interest" description="Disordered" evidence="6">
    <location>
        <begin position="16"/>
        <end position="58"/>
    </location>
</feature>
<evidence type="ECO:0000256" key="6">
    <source>
        <dbReference type="SAM" id="MobiDB-lite"/>
    </source>
</evidence>
<dbReference type="Gene3D" id="1.10.1240.40">
    <property type="entry name" value="ENT domain"/>
    <property type="match status" value="1"/>
</dbReference>
<keyword evidence="4" id="KW-0539">Nucleus</keyword>
<dbReference type="Pfam" id="PF12854">
    <property type="entry name" value="PPR_1"/>
    <property type="match status" value="1"/>
</dbReference>
<feature type="compositionally biased region" description="Polar residues" evidence="6">
    <location>
        <begin position="19"/>
        <end position="58"/>
    </location>
</feature>
<feature type="repeat" description="PPR" evidence="5">
    <location>
        <begin position="537"/>
        <end position="571"/>
    </location>
</feature>
<feature type="repeat" description="PPR" evidence="5">
    <location>
        <begin position="607"/>
        <end position="641"/>
    </location>
</feature>
<dbReference type="NCBIfam" id="TIGR00756">
    <property type="entry name" value="PPR"/>
    <property type="match status" value="17"/>
</dbReference>
<feature type="repeat" description="PPR" evidence="5">
    <location>
        <begin position="432"/>
        <end position="466"/>
    </location>
</feature>
<keyword evidence="3" id="KW-0677">Repeat</keyword>
<dbReference type="PANTHER" id="PTHR46128">
    <property type="entry name" value="MITOCHONDRIAL GROUP I INTRON SPLICING FACTOR CCM1"/>
    <property type="match status" value="1"/>
</dbReference>
<dbReference type="SUPFAM" id="SSF158639">
    <property type="entry name" value="ENT-like"/>
    <property type="match status" value="1"/>
</dbReference>
<dbReference type="PROSITE" id="PS51138">
    <property type="entry name" value="ENT"/>
    <property type="match status" value="1"/>
</dbReference>
<feature type="repeat" description="PPR" evidence="5">
    <location>
        <begin position="223"/>
        <end position="257"/>
    </location>
</feature>
<sequence length="1347" mass="150228">MRSPISSSIPHFTLRSIKSPKTLSSQPELPNNPISETPLSQNPHPNTNFPGKSAPTSQDSFLTQTQYIDTLLNHQNDPQSALSYFTWASQKRGLIKSVDALCVLLHILTKSTETCGKARNLLNRFASDDWGPVPSVVVARLIESSRRLDFESDSRVFNYLLNSYVKTKRINDAVGCFDSLIEKDIVPCLTVMNIFLSELVKNNMIREARDVYNKMASKGVKGDCATISVMIRASMREGKLEEAEGWFREAKNKGVELDARAYSIVIEAVCKKPDSVAALGLLREMRDKGWVPHEVIFTRVIGVCMKQGKMLEAVKVKGEMLSCGKPMNVVVATTLMKGYCKQGDLDSALELFDKMNENGICPNNVTYAVIIEWCCKNGNMDKAYEIYNQMKNKDISPTVFNVNSLIRGYLKARSPEEASKLFDEAVACGIANVFTYNSLLSWLCKEGKMTEACSIWEKMVREGVRPSVVSYNNIILGHCQQGDMDSANGVFVEMLENGLKPNLITYSVLMDGYFKKGDTEYAFGLYDRMRGENIVPSDFTCNIIINGLCKAGRTSESQDRLKKLVQEGFIPTCMTYNCIIDGFVKEGSVNSALAVYTEMCKIGVFPNVFTYTNLINGFCKSDNMDLALKVMDEMKNKGIELDVTVYCALIDGFCRKGDMVNASQLLSELQEVGLSPNKVVYSSMISGFRKLQNMEAALHLHKRMINEGIPCDLQIYTTLISGLLKEGKLLFASELYAEMLAKGIMPDLITYSVLIHGLCNKGQLENAQKILEDMDRKCLTPTVFIYNTLITGHFKEGNLQEAFRLHNEMLDKGLVPDDTTYDILRLNKMFSLPLEACKGPCLPESKGSQGLHEGWPYQVNIGIGEFHYIMKFKKGSRVEVLSKTDLSSGAWWCGEIISGNGQTYQVRHDGSQGLSNEDNVESVSRKAIRPCPPPADVSDGWTVGDLVEVFDDLCWKTAAVLKVIRGNYYLVRLIGPSTKLHVDKVNIRMRQLWLDGKWVAIGKGSGSFENEKSSKPSVWSCYQKMRSPRQQASKKRKVQARETCLANKNNTGFQESCAMSARTSKRASPFWSSDLEAYNGKVDKMRAIEKQSEGKRVITGYPSSFLKKVDAVAYPRECLGEIYMHASSNNQTIGSCEMKRGTPNYVVDSCGRSLEPNDSDSDACSIGSCSVTSDSPNRLFNHVVAGNSPDADTLSSDAESFYGRGDGEENCSFPLEEDVTARVRRFELHAYRCTLGAFYASGPLSWEQEALLTNLRISLNISNDEHLMELRNLISAETSIRILQYFQTCFFVLCSSKGQSRRHANFASRGPKMMLGTCGSPSFFWLNELGAMFASCSLQLCPLMARY</sequence>
<dbReference type="InterPro" id="IPR005491">
    <property type="entry name" value="ENT_dom"/>
</dbReference>
<dbReference type="Pfam" id="PF05641">
    <property type="entry name" value="Agenet"/>
    <property type="match status" value="1"/>
</dbReference>
<dbReference type="InterPro" id="IPR002885">
    <property type="entry name" value="PPR_rpt"/>
</dbReference>
<evidence type="ECO:0000313" key="8">
    <source>
        <dbReference type="EMBL" id="KAJ6995038.1"/>
    </source>
</evidence>
<gene>
    <name evidence="8" type="ORF">NC653_017738</name>
</gene>
<evidence type="ECO:0000256" key="5">
    <source>
        <dbReference type="PROSITE-ProRule" id="PRU00708"/>
    </source>
</evidence>
<accession>A0AAD6QR37</accession>
<dbReference type="InterPro" id="IPR011990">
    <property type="entry name" value="TPR-like_helical_dom_sf"/>
</dbReference>
<dbReference type="PANTHER" id="PTHR46128:SF77">
    <property type="entry name" value="PENTACOTRIPEPTIDE-REPEAT REGION OF PRORP DOMAIN-CONTAINING PROTEIN"/>
    <property type="match status" value="1"/>
</dbReference>
<feature type="repeat" description="PPR" evidence="5">
    <location>
        <begin position="153"/>
        <end position="187"/>
    </location>
</feature>
<evidence type="ECO:0000256" key="4">
    <source>
        <dbReference type="ARBA" id="ARBA00023242"/>
    </source>
</evidence>
<feature type="repeat" description="PPR" evidence="5">
    <location>
        <begin position="258"/>
        <end position="292"/>
    </location>
</feature>
<dbReference type="InterPro" id="IPR008395">
    <property type="entry name" value="Agenet-like_dom"/>
</dbReference>
<dbReference type="Pfam" id="PF03735">
    <property type="entry name" value="ENT"/>
    <property type="match status" value="1"/>
</dbReference>
<dbReference type="InterPro" id="IPR050872">
    <property type="entry name" value="PPR_P_subfamily"/>
</dbReference>
<evidence type="ECO:0000256" key="3">
    <source>
        <dbReference type="ARBA" id="ARBA00022737"/>
    </source>
</evidence>
<feature type="repeat" description="PPR" evidence="5">
    <location>
        <begin position="467"/>
        <end position="501"/>
    </location>
</feature>
<keyword evidence="9" id="KW-1185">Reference proteome</keyword>
<dbReference type="GO" id="GO:0005634">
    <property type="term" value="C:nucleus"/>
    <property type="evidence" value="ECO:0007669"/>
    <property type="project" value="UniProtKB-SubCell"/>
</dbReference>